<dbReference type="RefSeq" id="WP_006996701.1">
    <property type="nucleotide sequence ID" value="NZ_CH724130.1"/>
</dbReference>
<gene>
    <name evidence="1" type="ORF">PU1002_00290</name>
</gene>
<sequence length="97" mass="11258">MSKEIKTDDVIFNFFKQVCDEKDDVKCVELGNGWISAMETNLANMEKNLEETDKVKYQESINSNKQQLDSLKGKTASEWREYATQCMIEILDHKTKS</sequence>
<dbReference type="AlphaFoldDB" id="Q1UZS7"/>
<protein>
    <submittedName>
        <fullName evidence="1">Uncharacterized protein</fullName>
    </submittedName>
</protein>
<evidence type="ECO:0000313" key="1">
    <source>
        <dbReference type="EMBL" id="EAS84114.1"/>
    </source>
</evidence>
<reference evidence="1 2" key="1">
    <citation type="submission" date="2006-04" db="EMBL/GenBank/DDBJ databases">
        <authorList>
            <person name="Giovannoni S.J."/>
            <person name="Cho J.-C."/>
            <person name="Ferriera S."/>
            <person name="Johnson J."/>
            <person name="Kravitz S."/>
            <person name="Halpern A."/>
            <person name="Remington K."/>
            <person name="Beeson K."/>
            <person name="Tran B."/>
            <person name="Rogers Y.-H."/>
            <person name="Friedman R."/>
            <person name="Venter J.C."/>
        </authorList>
    </citation>
    <scope>NUCLEOTIDE SEQUENCE [LARGE SCALE GENOMIC DNA]</scope>
    <source>
        <strain evidence="1 2">HTCC1002</strain>
    </source>
</reference>
<organism evidence="1 2">
    <name type="scientific">Pelagibacter ubique (strain HTCC1002)</name>
    <dbReference type="NCBI Taxonomy" id="314261"/>
    <lineage>
        <taxon>Bacteria</taxon>
        <taxon>Pseudomonadati</taxon>
        <taxon>Pseudomonadota</taxon>
        <taxon>Alphaproteobacteria</taxon>
        <taxon>Candidatus Pelagibacterales</taxon>
        <taxon>Candidatus Pelagibacteraceae</taxon>
        <taxon>Candidatus Pelagibacter</taxon>
    </lineage>
</organism>
<dbReference type="HOGENOM" id="CLU_2353674_0_0_5"/>
<name>Q1UZS7_PELU1</name>
<dbReference type="GeneID" id="66295685"/>
<proteinExistence type="predicted"/>
<accession>Q1UZS7</accession>
<comment type="caution">
    <text evidence="1">The sequence shown here is derived from an EMBL/GenBank/DDBJ whole genome shotgun (WGS) entry which is preliminary data.</text>
</comment>
<evidence type="ECO:0000313" key="2">
    <source>
        <dbReference type="Proteomes" id="UP000005306"/>
    </source>
</evidence>
<dbReference type="EMBL" id="AAPV01000002">
    <property type="protein sequence ID" value="EAS84114.1"/>
    <property type="molecule type" value="Genomic_DNA"/>
</dbReference>
<dbReference type="Proteomes" id="UP000005306">
    <property type="component" value="Unassembled WGS sequence"/>
</dbReference>